<evidence type="ECO:0000256" key="6">
    <source>
        <dbReference type="ARBA" id="ARBA00023004"/>
    </source>
</evidence>
<feature type="domain" description="TauD/TfdA-like" evidence="8">
    <location>
        <begin position="48"/>
        <end position="301"/>
    </location>
</feature>
<evidence type="ECO:0000256" key="5">
    <source>
        <dbReference type="ARBA" id="ARBA00023002"/>
    </source>
</evidence>
<dbReference type="OrthoDB" id="10257314at2759"/>
<keyword evidence="4" id="KW-0223">Dioxygenase</keyword>
<dbReference type="GeneID" id="27704839"/>
<evidence type="ECO:0000256" key="2">
    <source>
        <dbReference type="ARBA" id="ARBA00005896"/>
    </source>
</evidence>
<dbReference type="GO" id="GO:0016706">
    <property type="term" value="F:2-oxoglutarate-dependent dioxygenase activity"/>
    <property type="evidence" value="ECO:0007669"/>
    <property type="project" value="TreeGrafter"/>
</dbReference>
<evidence type="ECO:0000259" key="8">
    <source>
        <dbReference type="Pfam" id="PF02668"/>
    </source>
</evidence>
<keyword evidence="5" id="KW-0560">Oxidoreductase</keyword>
<dbReference type="InterPro" id="IPR042098">
    <property type="entry name" value="TauD-like_sf"/>
</dbReference>
<keyword evidence="6" id="KW-0408">Iron</keyword>
<evidence type="ECO:0000313" key="10">
    <source>
        <dbReference type="Proteomes" id="UP000053789"/>
    </source>
</evidence>
<comment type="cofactor">
    <cofactor evidence="1">
        <name>Fe(2+)</name>
        <dbReference type="ChEBI" id="CHEBI:29033"/>
    </cofactor>
</comment>
<dbReference type="InterPro" id="IPR003819">
    <property type="entry name" value="TauD/TfdA-like"/>
</dbReference>
<name>A0A0D2EBW8_CLAB1</name>
<dbReference type="SUPFAM" id="SSF51197">
    <property type="entry name" value="Clavaminate synthase-like"/>
    <property type="match status" value="1"/>
</dbReference>
<keyword evidence="10" id="KW-1185">Reference proteome</keyword>
<organism evidence="9 10">
    <name type="scientific">Cladophialophora bantiana (strain ATCC 10958 / CBS 173.52 / CDC B-1940 / NIH 8579)</name>
    <name type="common">Xylohypha bantiana</name>
    <dbReference type="NCBI Taxonomy" id="1442370"/>
    <lineage>
        <taxon>Eukaryota</taxon>
        <taxon>Fungi</taxon>
        <taxon>Dikarya</taxon>
        <taxon>Ascomycota</taxon>
        <taxon>Pezizomycotina</taxon>
        <taxon>Eurotiomycetes</taxon>
        <taxon>Chaetothyriomycetidae</taxon>
        <taxon>Chaetothyriales</taxon>
        <taxon>Herpotrichiellaceae</taxon>
        <taxon>Cladophialophora</taxon>
    </lineage>
</organism>
<evidence type="ECO:0000256" key="3">
    <source>
        <dbReference type="ARBA" id="ARBA00022723"/>
    </source>
</evidence>
<dbReference type="InterPro" id="IPR051323">
    <property type="entry name" value="AtsK-like"/>
</dbReference>
<sequence>MAPSATSSIVQSTVLELAAGYKELVGEPRIVGLTADPKFSRLLDKAKRKDLSPNLGTELRDVQLKDLTNDQVEDLAAFVSTRGVVVFRDQQLGVDDHLAFARRLGDLQETNHPFSKGLHPALLPIAADKDSKFAPGEAWHSDMCEEPYPPGYSILYMEKVPASGGDTLYANMYAAYDKLSPPMKKFLEGKTAVTRRGTRKYRGNLEQGRNTACSHPVIRTHPVTGWQMLFTNEACAVHLGGHSPLESEHILRMLAQHIEKSPEFQIRLHWEAHSVAIWDNRAVQHQAIWDHWPAERKGRRVAVIGGKPYYDPNGKSQAEEWGGNQAPRFLRHAEE</sequence>
<dbReference type="RefSeq" id="XP_016614255.1">
    <property type="nucleotide sequence ID" value="XM_016769619.1"/>
</dbReference>
<dbReference type="GO" id="GO:0005737">
    <property type="term" value="C:cytoplasm"/>
    <property type="evidence" value="ECO:0007669"/>
    <property type="project" value="TreeGrafter"/>
</dbReference>
<evidence type="ECO:0000256" key="1">
    <source>
        <dbReference type="ARBA" id="ARBA00001954"/>
    </source>
</evidence>
<dbReference type="Gene3D" id="3.60.130.10">
    <property type="entry name" value="Clavaminate synthase-like"/>
    <property type="match status" value="1"/>
</dbReference>
<reference evidence="9" key="1">
    <citation type="submission" date="2015-01" db="EMBL/GenBank/DDBJ databases">
        <title>The Genome Sequence of Cladophialophora bantiana CBS 173.52.</title>
        <authorList>
            <consortium name="The Broad Institute Genomics Platform"/>
            <person name="Cuomo C."/>
            <person name="de Hoog S."/>
            <person name="Gorbushina A."/>
            <person name="Stielow B."/>
            <person name="Teixiera M."/>
            <person name="Abouelleil A."/>
            <person name="Chapman S.B."/>
            <person name="Priest M."/>
            <person name="Young S.K."/>
            <person name="Wortman J."/>
            <person name="Nusbaum C."/>
            <person name="Birren B."/>
        </authorList>
    </citation>
    <scope>NUCLEOTIDE SEQUENCE [LARGE SCALE GENOMIC DNA]</scope>
    <source>
        <strain evidence="9">CBS 173.52</strain>
    </source>
</reference>
<evidence type="ECO:0000256" key="4">
    <source>
        <dbReference type="ARBA" id="ARBA00022964"/>
    </source>
</evidence>
<dbReference type="GO" id="GO:0046872">
    <property type="term" value="F:metal ion binding"/>
    <property type="evidence" value="ECO:0007669"/>
    <property type="project" value="UniProtKB-KW"/>
</dbReference>
<gene>
    <name evidence="9" type="ORF">Z519_11911</name>
</gene>
<evidence type="ECO:0000313" key="9">
    <source>
        <dbReference type="EMBL" id="KIW87586.1"/>
    </source>
</evidence>
<dbReference type="EMBL" id="KN847003">
    <property type="protein sequence ID" value="KIW87586.1"/>
    <property type="molecule type" value="Genomic_DNA"/>
</dbReference>
<dbReference type="Proteomes" id="UP000053789">
    <property type="component" value="Unassembled WGS sequence"/>
</dbReference>
<proteinExistence type="inferred from homology"/>
<dbReference type="Pfam" id="PF02668">
    <property type="entry name" value="TauD"/>
    <property type="match status" value="1"/>
</dbReference>
<dbReference type="AlphaFoldDB" id="A0A0D2EBW8"/>
<dbReference type="PANTHER" id="PTHR30468:SF1">
    <property type="entry name" value="ALPHA-KETOGLUTARATE-DEPENDENT SULFONATE DIOXYGENASE"/>
    <property type="match status" value="1"/>
</dbReference>
<keyword evidence="3" id="KW-0479">Metal-binding</keyword>
<accession>A0A0D2EBW8</accession>
<dbReference type="PANTHER" id="PTHR30468">
    <property type="entry name" value="ALPHA-KETOGLUTARATE-DEPENDENT SULFONATE DIOXYGENASE"/>
    <property type="match status" value="1"/>
</dbReference>
<comment type="similarity">
    <text evidence="2">Belongs to the TfdA dioxygenase family.</text>
</comment>
<dbReference type="HOGENOM" id="CLU_036005_0_1_1"/>
<protein>
    <recommendedName>
        <fullName evidence="8">TauD/TfdA-like domain-containing protein</fullName>
    </recommendedName>
</protein>
<evidence type="ECO:0000256" key="7">
    <source>
        <dbReference type="SAM" id="MobiDB-lite"/>
    </source>
</evidence>
<dbReference type="VEuPathDB" id="FungiDB:Z519_11911"/>
<feature type="region of interest" description="Disordered" evidence="7">
    <location>
        <begin position="311"/>
        <end position="335"/>
    </location>
</feature>